<organism evidence="2 3">
    <name type="scientific">Trichonephila clavipes</name>
    <name type="common">Golden silk orbweaver</name>
    <name type="synonym">Nephila clavipes</name>
    <dbReference type="NCBI Taxonomy" id="2585209"/>
    <lineage>
        <taxon>Eukaryota</taxon>
        <taxon>Metazoa</taxon>
        <taxon>Ecdysozoa</taxon>
        <taxon>Arthropoda</taxon>
        <taxon>Chelicerata</taxon>
        <taxon>Arachnida</taxon>
        <taxon>Araneae</taxon>
        <taxon>Araneomorphae</taxon>
        <taxon>Entelegynae</taxon>
        <taxon>Araneoidea</taxon>
        <taxon>Nephilidae</taxon>
        <taxon>Trichonephila</taxon>
    </lineage>
</organism>
<feature type="compositionally biased region" description="Basic and acidic residues" evidence="1">
    <location>
        <begin position="15"/>
        <end position="34"/>
    </location>
</feature>
<comment type="caution">
    <text evidence="2">The sequence shown here is derived from an EMBL/GenBank/DDBJ whole genome shotgun (WGS) entry which is preliminary data.</text>
</comment>
<evidence type="ECO:0000256" key="1">
    <source>
        <dbReference type="SAM" id="MobiDB-lite"/>
    </source>
</evidence>
<keyword evidence="3" id="KW-1185">Reference proteome</keyword>
<name>A0A8X6SQP7_TRICX</name>
<sequence length="106" mass="12474">MSTSTILRVLSEADDYGKQQDQDHEGRDHDRNHQGDVFIKGEMSLPLPESWRRSGSYEWRIRKSGKQFWDKIWELSCTTSGGKKSTECLWYHCVRLLQKKKKTPKS</sequence>
<evidence type="ECO:0000313" key="3">
    <source>
        <dbReference type="Proteomes" id="UP000887159"/>
    </source>
</evidence>
<feature type="region of interest" description="Disordered" evidence="1">
    <location>
        <begin position="11"/>
        <end position="39"/>
    </location>
</feature>
<evidence type="ECO:0000313" key="2">
    <source>
        <dbReference type="EMBL" id="GFY16531.1"/>
    </source>
</evidence>
<reference evidence="2" key="1">
    <citation type="submission" date="2020-08" db="EMBL/GenBank/DDBJ databases">
        <title>Multicomponent nature underlies the extraordinary mechanical properties of spider dragline silk.</title>
        <authorList>
            <person name="Kono N."/>
            <person name="Nakamura H."/>
            <person name="Mori M."/>
            <person name="Yoshida Y."/>
            <person name="Ohtoshi R."/>
            <person name="Malay A.D."/>
            <person name="Moran D.A.P."/>
            <person name="Tomita M."/>
            <person name="Numata K."/>
            <person name="Arakawa K."/>
        </authorList>
    </citation>
    <scope>NUCLEOTIDE SEQUENCE</scope>
</reference>
<protein>
    <submittedName>
        <fullName evidence="2">Uncharacterized protein</fullName>
    </submittedName>
</protein>
<dbReference type="Proteomes" id="UP000887159">
    <property type="component" value="Unassembled WGS sequence"/>
</dbReference>
<dbReference type="AlphaFoldDB" id="A0A8X6SQP7"/>
<accession>A0A8X6SQP7</accession>
<gene>
    <name evidence="2" type="ORF">TNCV_735601</name>
</gene>
<dbReference type="EMBL" id="BMAU01021339">
    <property type="protein sequence ID" value="GFY16531.1"/>
    <property type="molecule type" value="Genomic_DNA"/>
</dbReference>
<proteinExistence type="predicted"/>